<evidence type="ECO:0000256" key="1">
    <source>
        <dbReference type="ARBA" id="ARBA00022676"/>
    </source>
</evidence>
<reference evidence="8 9" key="1">
    <citation type="submission" date="2020-08" db="EMBL/GenBank/DDBJ databases">
        <title>Genomic Encyclopedia of Type Strains, Phase III (KMG-III): the genomes of soil and plant-associated and newly described type strains.</title>
        <authorList>
            <person name="Whitman W."/>
        </authorList>
    </citation>
    <scope>NUCLEOTIDE SEQUENCE [LARGE SCALE GENOMIC DNA]</scope>
    <source>
        <strain evidence="8 9">CECT 8571</strain>
    </source>
</reference>
<dbReference type="Proteomes" id="UP000559987">
    <property type="component" value="Unassembled WGS sequence"/>
</dbReference>
<keyword evidence="1" id="KW-0328">Glycosyltransferase</keyword>
<comment type="similarity">
    <text evidence="4">Belongs to the glycosyltransferase 104 family.</text>
</comment>
<sequence>MNIPQNWHIFCRVIDNFGDIGVCWRLSRQLAHQFRRSVTLWVDDLHSFQALCEAVDPTRAHQCIDAVQVRHWQDPLPHCEPADVVIEAFGCHLPEDYIRRMTRHRPLWINLEYLSAEAWVKDYHLNQSPVHGLRKTFFFPGFEAGTGGLLWEPQLQELAHADDAARNAWRQQLGLPESPGLTVSLFAYENAALPDLLQALAEHASPCTLAVPQGRMGAGVAHWLGHDLAAGDRYQRNGLTLVGLPFLQQPEYDQLLALCDLNFVRGEDSFVRTQMLGRPFVWHIYPQEESAHLAKLDAFLSLYTRDMPSPLAASLHTAHQQWNQPQHTQSLPWQTLLEQLPSWRRHALSWREKLQMHGDLASNIVHFCTNQV</sequence>
<evidence type="ECO:0000256" key="6">
    <source>
        <dbReference type="ARBA" id="ARBA00030025"/>
    </source>
</evidence>
<dbReference type="RefSeq" id="WP_221197119.1">
    <property type="nucleotide sequence ID" value="NZ_JACHXZ010000001.1"/>
</dbReference>
<comment type="catalytic activity">
    <reaction evidence="7">
        <text>dTDP-beta-L-rhamnose + L-arginyl-[protein] = N(omega)-(alpha-L-rhamnosyl)-L-arginyl-[protein] + dTDP + H(+)</text>
        <dbReference type="Rhea" id="RHEA:66692"/>
        <dbReference type="Rhea" id="RHEA-COMP:10532"/>
        <dbReference type="Rhea" id="RHEA-COMP:17096"/>
        <dbReference type="ChEBI" id="CHEBI:15378"/>
        <dbReference type="ChEBI" id="CHEBI:29965"/>
        <dbReference type="ChEBI" id="CHEBI:57510"/>
        <dbReference type="ChEBI" id="CHEBI:58369"/>
        <dbReference type="ChEBI" id="CHEBI:167445"/>
    </reaction>
    <physiologicalReaction direction="left-to-right" evidence="7">
        <dbReference type="Rhea" id="RHEA:66693"/>
    </physiologicalReaction>
</comment>
<dbReference type="NCBIfam" id="TIGR03837">
    <property type="entry name" value="efp_Arg_rhamno"/>
    <property type="match status" value="1"/>
</dbReference>
<dbReference type="Pfam" id="PF10093">
    <property type="entry name" value="EarP"/>
    <property type="match status" value="1"/>
</dbReference>
<proteinExistence type="inferred from homology"/>
<evidence type="ECO:0000256" key="2">
    <source>
        <dbReference type="ARBA" id="ARBA00022679"/>
    </source>
</evidence>
<gene>
    <name evidence="8" type="ORF">FHS30_000430</name>
</gene>
<keyword evidence="9" id="KW-1185">Reference proteome</keyword>
<evidence type="ECO:0000256" key="7">
    <source>
        <dbReference type="ARBA" id="ARBA00048472"/>
    </source>
</evidence>
<evidence type="ECO:0000256" key="3">
    <source>
        <dbReference type="ARBA" id="ARBA00024303"/>
    </source>
</evidence>
<evidence type="ECO:0000313" key="9">
    <source>
        <dbReference type="Proteomes" id="UP000559987"/>
    </source>
</evidence>
<dbReference type="GO" id="GO:0106361">
    <property type="term" value="F:protein-arginine rhamnosyltransferase activity"/>
    <property type="evidence" value="ECO:0007669"/>
    <property type="project" value="InterPro"/>
</dbReference>
<comment type="caution">
    <text evidence="8">The sequence shown here is derived from an EMBL/GenBank/DDBJ whole genome shotgun (WGS) entry which is preliminary data.</text>
</comment>
<keyword evidence="2" id="KW-0808">Transferase</keyword>
<dbReference type="PIRSF" id="PIRSF015557">
    <property type="entry name" value="UCP015557"/>
    <property type="match status" value="1"/>
</dbReference>
<dbReference type="AlphaFoldDB" id="A0A839UGT0"/>
<organism evidence="8 9">
    <name type="scientific">Simiduia aestuariiviva</name>
    <dbReference type="NCBI Taxonomy" id="1510459"/>
    <lineage>
        <taxon>Bacteria</taxon>
        <taxon>Pseudomonadati</taxon>
        <taxon>Pseudomonadota</taxon>
        <taxon>Gammaproteobacteria</taxon>
        <taxon>Cellvibrionales</taxon>
        <taxon>Cellvibrionaceae</taxon>
        <taxon>Simiduia</taxon>
    </lineage>
</organism>
<evidence type="ECO:0000256" key="5">
    <source>
        <dbReference type="ARBA" id="ARBA00024416"/>
    </source>
</evidence>
<accession>A0A839UGT0</accession>
<dbReference type="InterPro" id="IPR016633">
    <property type="entry name" value="EarP"/>
</dbReference>
<dbReference type="EMBL" id="JACHXZ010000001">
    <property type="protein sequence ID" value="MBB3167254.1"/>
    <property type="molecule type" value="Genomic_DNA"/>
</dbReference>
<evidence type="ECO:0000313" key="8">
    <source>
        <dbReference type="EMBL" id="MBB3167254.1"/>
    </source>
</evidence>
<name>A0A839UGT0_9GAMM</name>
<evidence type="ECO:0000256" key="4">
    <source>
        <dbReference type="ARBA" id="ARBA00024346"/>
    </source>
</evidence>
<comment type="function">
    <text evidence="3">Protein-arginine rhamnosyltransferase that catalyzes the transfer of a single rhamnose to elongation factor P (EF-P) on 'Lys-32', a modification required for EF-P-dependent rescue of polyproline stalled ribosomes.</text>
</comment>
<protein>
    <recommendedName>
        <fullName evidence="5">Protein-arginine rhamnosyltransferase</fullName>
    </recommendedName>
    <alternativeName>
        <fullName evidence="6">EF-P arginine rhamnosyltransferase</fullName>
    </alternativeName>
</protein>